<dbReference type="PANTHER" id="PTHR30093">
    <property type="entry name" value="GENERAL SECRETION PATHWAY PROTEIN G"/>
    <property type="match status" value="1"/>
</dbReference>
<accession>A0A1U7CR85</accession>
<evidence type="ECO:0000313" key="4">
    <source>
        <dbReference type="Proteomes" id="UP000186309"/>
    </source>
</evidence>
<dbReference type="Proteomes" id="UP000186309">
    <property type="component" value="Chromosome"/>
</dbReference>
<dbReference type="AlphaFoldDB" id="A0A1U7CR85"/>
<dbReference type="InterPro" id="IPR011453">
    <property type="entry name" value="DUF1559"/>
</dbReference>
<dbReference type="SUPFAM" id="SSF54523">
    <property type="entry name" value="Pili subunits"/>
    <property type="match status" value="1"/>
</dbReference>
<organism evidence="3 4">
    <name type="scientific">Paludisphaera borealis</name>
    <dbReference type="NCBI Taxonomy" id="1387353"/>
    <lineage>
        <taxon>Bacteria</taxon>
        <taxon>Pseudomonadati</taxon>
        <taxon>Planctomycetota</taxon>
        <taxon>Planctomycetia</taxon>
        <taxon>Isosphaerales</taxon>
        <taxon>Isosphaeraceae</taxon>
        <taxon>Paludisphaera</taxon>
    </lineage>
</organism>
<dbReference type="Pfam" id="PF07963">
    <property type="entry name" value="N_methyl"/>
    <property type="match status" value="1"/>
</dbReference>
<reference evidence="4" key="1">
    <citation type="submission" date="2016-12" db="EMBL/GenBank/DDBJ databases">
        <title>Comparative genomics of four Isosphaeraceae planctomycetes: a common pool of plasmids and glycoside hydrolase genes.</title>
        <authorList>
            <person name="Ivanova A."/>
        </authorList>
    </citation>
    <scope>NUCLEOTIDE SEQUENCE [LARGE SCALE GENOMIC DNA]</scope>
    <source>
        <strain evidence="4">PX4</strain>
    </source>
</reference>
<dbReference type="PANTHER" id="PTHR30093:SF2">
    <property type="entry name" value="TYPE II SECRETION SYSTEM PROTEIN H"/>
    <property type="match status" value="1"/>
</dbReference>
<feature type="transmembrane region" description="Helical" evidence="1">
    <location>
        <begin position="20"/>
        <end position="40"/>
    </location>
</feature>
<name>A0A1U7CR85_9BACT</name>
<dbReference type="RefSeq" id="WP_076346755.1">
    <property type="nucleotide sequence ID" value="NZ_CP019082.1"/>
</dbReference>
<gene>
    <name evidence="3" type="ORF">BSF38_02932</name>
</gene>
<evidence type="ECO:0000256" key="1">
    <source>
        <dbReference type="SAM" id="Phobius"/>
    </source>
</evidence>
<dbReference type="Pfam" id="PF07596">
    <property type="entry name" value="SBP_bac_10"/>
    <property type="match status" value="1"/>
</dbReference>
<dbReference type="OrthoDB" id="283871at2"/>
<dbReference type="STRING" id="1387353.BSF38_02932"/>
<dbReference type="InterPro" id="IPR012902">
    <property type="entry name" value="N_methyl_site"/>
</dbReference>
<keyword evidence="1" id="KW-0472">Membrane</keyword>
<dbReference type="InterPro" id="IPR027558">
    <property type="entry name" value="Pre_pil_HX9DG_C"/>
</dbReference>
<dbReference type="EMBL" id="CP019082">
    <property type="protein sequence ID" value="APW61418.1"/>
    <property type="molecule type" value="Genomic_DNA"/>
</dbReference>
<evidence type="ECO:0000259" key="2">
    <source>
        <dbReference type="Pfam" id="PF07596"/>
    </source>
</evidence>
<sequence>MFHATRRRPVPSARPGFTLIEVLVVVSIIGLLIALLLPAVQTAREAARRAQCVNNLKQIGLALHNYETAHGSFPLNWGSGRIDPERGYPWGIGGRPFSALARMLPYIEQQPLYAAINFDVETFPDKEAHHFPSPQNLTAFSTPVAGYLCPSDAGPMPTPYGTSYRGNYGLGPVPFTTAETFDSGVGFYSGVGSVLSPRDFVDGLSHTAAYGERLRGTGEGGGLSPARDFGNLLVMDFCDIRSADYALKCSQLASAQPKFPLSRLAGIYWFIGDFQCGAYNHAQEPNGRIPDAVTPDVASLAGGVVSGIVTARSLHPGGVNSLMGDGSVRFTKDSIARQVWRGLGTRNGGELVE</sequence>
<dbReference type="Gene3D" id="3.30.700.10">
    <property type="entry name" value="Glycoprotein, Type 4 Pilin"/>
    <property type="match status" value="1"/>
</dbReference>
<feature type="domain" description="DUF1559" evidence="2">
    <location>
        <begin position="41"/>
        <end position="337"/>
    </location>
</feature>
<keyword evidence="4" id="KW-1185">Reference proteome</keyword>
<keyword evidence="1" id="KW-0812">Transmembrane</keyword>
<dbReference type="NCBIfam" id="TIGR02532">
    <property type="entry name" value="IV_pilin_GFxxxE"/>
    <property type="match status" value="1"/>
</dbReference>
<keyword evidence="1" id="KW-1133">Transmembrane helix</keyword>
<dbReference type="NCBIfam" id="TIGR04294">
    <property type="entry name" value="pre_pil_HX9DG"/>
    <property type="match status" value="1"/>
</dbReference>
<dbReference type="InterPro" id="IPR045584">
    <property type="entry name" value="Pilin-like"/>
</dbReference>
<protein>
    <recommendedName>
        <fullName evidence="2">DUF1559 domain-containing protein</fullName>
    </recommendedName>
</protein>
<proteinExistence type="predicted"/>
<dbReference type="KEGG" id="pbor:BSF38_02932"/>
<evidence type="ECO:0000313" key="3">
    <source>
        <dbReference type="EMBL" id="APW61418.1"/>
    </source>
</evidence>